<evidence type="ECO:0000256" key="7">
    <source>
        <dbReference type="ARBA" id="ARBA00022989"/>
    </source>
</evidence>
<evidence type="ECO:0000256" key="1">
    <source>
        <dbReference type="ARBA" id="ARBA00004429"/>
    </source>
</evidence>
<keyword evidence="8 10" id="KW-0472">Membrane</keyword>
<dbReference type="Pfam" id="PF00873">
    <property type="entry name" value="ACR_tran"/>
    <property type="match status" value="1"/>
</dbReference>
<feature type="compositionally biased region" description="Basic and acidic residues" evidence="9">
    <location>
        <begin position="1086"/>
        <end position="1097"/>
    </location>
</feature>
<comment type="similarity">
    <text evidence="2">Belongs to the resistance-nodulation-cell division (RND) (TC 2.A.6) family.</text>
</comment>
<evidence type="ECO:0000313" key="12">
    <source>
        <dbReference type="Proteomes" id="UP000001191"/>
    </source>
</evidence>
<evidence type="ECO:0000256" key="3">
    <source>
        <dbReference type="ARBA" id="ARBA00022448"/>
    </source>
</evidence>
<dbReference type="OrthoDB" id="9791035at2"/>
<dbReference type="SUPFAM" id="SSF82693">
    <property type="entry name" value="Multidrug efflux transporter AcrB pore domain, PN1, PN2, PC1 and PC2 subdomains"/>
    <property type="match status" value="3"/>
</dbReference>
<keyword evidence="3" id="KW-0813">Transport</keyword>
<feature type="transmembrane region" description="Helical" evidence="10">
    <location>
        <begin position="370"/>
        <end position="391"/>
    </location>
</feature>
<protein>
    <submittedName>
        <fullName evidence="11">Transporter, hydrophobe/amphiphile efflux-1 (HAE1) family</fullName>
    </submittedName>
</protein>
<dbReference type="Proteomes" id="UP000001191">
    <property type="component" value="Chromosome"/>
</dbReference>
<dbReference type="KEGG" id="npu:Npun_R2033"/>
<keyword evidence="6 10" id="KW-0812">Transmembrane</keyword>
<feature type="transmembrane region" description="Helical" evidence="10">
    <location>
        <begin position="932"/>
        <end position="955"/>
    </location>
</feature>
<evidence type="ECO:0000256" key="9">
    <source>
        <dbReference type="SAM" id="MobiDB-lite"/>
    </source>
</evidence>
<dbReference type="PANTHER" id="PTHR32063:SF11">
    <property type="entry name" value="CATION OR DRUG EFFLUX SYSTEM PROTEIN"/>
    <property type="match status" value="1"/>
</dbReference>
<feature type="region of interest" description="Disordered" evidence="9">
    <location>
        <begin position="1039"/>
        <end position="1097"/>
    </location>
</feature>
<feature type="transmembrane region" description="Helical" evidence="10">
    <location>
        <begin position="976"/>
        <end position="996"/>
    </location>
</feature>
<feature type="transmembrane region" description="Helical" evidence="10">
    <location>
        <begin position="874"/>
        <end position="894"/>
    </location>
</feature>
<dbReference type="InterPro" id="IPR027463">
    <property type="entry name" value="AcrB_DN_DC_subdom"/>
</dbReference>
<evidence type="ECO:0000256" key="6">
    <source>
        <dbReference type="ARBA" id="ARBA00022692"/>
    </source>
</evidence>
<feature type="transmembrane region" description="Helical" evidence="10">
    <location>
        <begin position="344"/>
        <end position="363"/>
    </location>
</feature>
<feature type="transmembrane region" description="Helical" evidence="10">
    <location>
        <begin position="538"/>
        <end position="557"/>
    </location>
</feature>
<dbReference type="EnsemblBacteria" id="ACC80660">
    <property type="protein sequence ID" value="ACC80660"/>
    <property type="gene ID" value="Npun_R2033"/>
</dbReference>
<organism evidence="11 12">
    <name type="scientific">Nostoc punctiforme (strain ATCC 29133 / PCC 73102)</name>
    <dbReference type="NCBI Taxonomy" id="63737"/>
    <lineage>
        <taxon>Bacteria</taxon>
        <taxon>Bacillati</taxon>
        <taxon>Cyanobacteriota</taxon>
        <taxon>Cyanophyceae</taxon>
        <taxon>Nostocales</taxon>
        <taxon>Nostocaceae</taxon>
        <taxon>Nostoc</taxon>
    </lineage>
</organism>
<dbReference type="Gene3D" id="1.20.1640.10">
    <property type="entry name" value="Multidrug efflux transporter AcrB transmembrane domain"/>
    <property type="match status" value="2"/>
</dbReference>
<evidence type="ECO:0000256" key="10">
    <source>
        <dbReference type="SAM" id="Phobius"/>
    </source>
</evidence>
<dbReference type="PhylomeDB" id="B2J500"/>
<dbReference type="Gene3D" id="3.30.2090.10">
    <property type="entry name" value="Multidrug efflux transporter AcrB TolC docking domain, DN and DC subdomains"/>
    <property type="match status" value="2"/>
</dbReference>
<evidence type="ECO:0000256" key="2">
    <source>
        <dbReference type="ARBA" id="ARBA00010942"/>
    </source>
</evidence>
<dbReference type="SUPFAM" id="SSF82866">
    <property type="entry name" value="Multidrug efflux transporter AcrB transmembrane domain"/>
    <property type="match status" value="2"/>
</dbReference>
<dbReference type="AlphaFoldDB" id="B2J500"/>
<evidence type="ECO:0000256" key="5">
    <source>
        <dbReference type="ARBA" id="ARBA00022519"/>
    </source>
</evidence>
<sequence length="1097" mass="118643">MIFSIANTFIKRPVLTTVCTLLILIVGGVCIPLLPLNYLPDIAPIRVQVSASYTGADVETVETAVTTTLERQINGVEGMQYMTSNSSAGSSQISVYFGAQTDKNIAQVNVQNRLARATPRLPTTVQQFGVTAQTSSTSILLVYALYPENNEYDALFISNYIDLNLRDQLLRTPGVGDLTIFGEKQYAMRLWLDPNALASRGLTVTDVATALRSQNILAGAGTLGQSPIPPGQSYEIPLRINGQFKDASEFENLVIQAGSNGNLIKLQDVGRAELGSETYTSNARNNGKPSIGIAIYQSPGSNALDVSKNVQAQMNELMKDFPPGLKAEIVYDTVGFVQASLEEVLKTLVEAIALVVLVIFLFLQNWRATIIPLVAIPVSLIGALAFAYVFRFSLNNLTLFGLILATGLVVDDAIIVVEAIARKVEQGMRPLQASVEAMDELTGAVVSTSLVLMAVFIPVAFFPGSTGKMYQQFALIIAFSIAISTFNALSFSPSISAILLRPPRPARGPLGWFFSRFNRILQWIIEKYLAIVNFLIRIRYAVIGLFVVGLAATYFMFTHVPTGFVPSEDQGIVLGIIQGPDGVALNYTDRVIEKLEQILEKEPEVDNIFATSGFGFAGSGSNRGVFFAKLKPWEERSQPNQTASAILTRINREFATIPEAIITAVSPPPIQGFSTLGGFELQLEDRTNGRLTINDFFANAQAVIAQANQKPALKGGVFTQFTASTPQFQIDFDRTRLEALNIDFQQAVNTLGAAIGSQYVNDFTLGQRSYRVYIQADANYRRSPDDIRRLYVRSANNQMVRLSEVAKITPTTGPSVISHYNGFRAIDIQGREASGYSSGQAIQAMQQAVTEAATPGVGSDWIGTAREELSAGNLGILIFGFGIIMVFLTLAAQYESYIDPAIILLTVPLALLGALSALALRGLVNDVYANVALVMLIGLASKNAILIVEFANQALEEGLTIRQAAITAAQERFRPIVMTSSASLLGFFPLVIATGAGSASRWSLGTALFGGLLVATILSLLIVPVLYVIIKNLEERFLKKKPAKPSQPPSPDGNNDGQSRAMPTPVGDPTRTTNAHQHSSVIIKQNADDNRSNDSSN</sequence>
<evidence type="ECO:0000256" key="8">
    <source>
        <dbReference type="ARBA" id="ARBA00023136"/>
    </source>
</evidence>
<dbReference type="GO" id="GO:0042910">
    <property type="term" value="F:xenobiotic transmembrane transporter activity"/>
    <property type="evidence" value="ECO:0007669"/>
    <property type="project" value="TreeGrafter"/>
</dbReference>
<name>B2J500_NOSP7</name>
<keyword evidence="4" id="KW-1003">Cell membrane</keyword>
<dbReference type="NCBIfam" id="TIGR00915">
    <property type="entry name" value="2A0602"/>
    <property type="match status" value="1"/>
</dbReference>
<feature type="transmembrane region" description="Helical" evidence="10">
    <location>
        <begin position="1008"/>
        <end position="1030"/>
    </location>
</feature>
<evidence type="ECO:0000256" key="4">
    <source>
        <dbReference type="ARBA" id="ARBA00022475"/>
    </source>
</evidence>
<keyword evidence="12" id="KW-1185">Reference proteome</keyword>
<dbReference type="RefSeq" id="WP_012408670.1">
    <property type="nucleotide sequence ID" value="NC_010628.1"/>
</dbReference>
<dbReference type="HOGENOM" id="CLU_002755_1_2_3"/>
<gene>
    <name evidence="11" type="ordered locus">Npun_R2033</name>
</gene>
<dbReference type="InterPro" id="IPR004764">
    <property type="entry name" value="MdtF-like"/>
</dbReference>
<dbReference type="GO" id="GO:0005886">
    <property type="term" value="C:plasma membrane"/>
    <property type="evidence" value="ECO:0007669"/>
    <property type="project" value="UniProtKB-SubCell"/>
</dbReference>
<feature type="transmembrane region" description="Helical" evidence="10">
    <location>
        <begin position="901"/>
        <end position="920"/>
    </location>
</feature>
<dbReference type="EMBL" id="CP001037">
    <property type="protein sequence ID" value="ACC80660.1"/>
    <property type="molecule type" value="Genomic_DNA"/>
</dbReference>
<dbReference type="Gene3D" id="3.30.70.1320">
    <property type="entry name" value="Multidrug efflux transporter AcrB pore domain like"/>
    <property type="match status" value="1"/>
</dbReference>
<feature type="compositionally biased region" description="Polar residues" evidence="9">
    <location>
        <begin position="1070"/>
        <end position="1083"/>
    </location>
</feature>
<reference evidence="12" key="1">
    <citation type="submission" date="2008-04" db="EMBL/GenBank/DDBJ databases">
        <title>Complete sequence of chromosome of Nostoc punctiforme ATCC 29133.</title>
        <authorList>
            <consortium name="US DOE Joint Genome Institute"/>
            <person name="Copeland A."/>
            <person name="Lucas S."/>
            <person name="Lapidus A."/>
            <person name="Glavina del Rio T."/>
            <person name="Dalin E."/>
            <person name="Tice H."/>
            <person name="Pitluck S."/>
            <person name="Chain P."/>
            <person name="Malfatti S."/>
            <person name="Shin M."/>
            <person name="Vergez L."/>
            <person name="Schmutz J."/>
            <person name="Larimer F."/>
            <person name="Land M."/>
            <person name="Hauser L."/>
            <person name="Kyrpides N."/>
            <person name="Kim E."/>
            <person name="Meeks J.C."/>
            <person name="Elhai J."/>
            <person name="Campbell E.L."/>
            <person name="Thiel T."/>
            <person name="Longmire J."/>
            <person name="Potts M."/>
            <person name="Atlas R."/>
        </authorList>
    </citation>
    <scope>NUCLEOTIDE SEQUENCE [LARGE SCALE GENOMIC DNA]</scope>
    <source>
        <strain evidence="12">ATCC 29133 / PCC 73102</strain>
    </source>
</reference>
<feature type="transmembrane region" description="Helical" evidence="10">
    <location>
        <begin position="397"/>
        <end position="420"/>
    </location>
</feature>
<reference evidence="11 12" key="2">
    <citation type="journal article" date="2013" name="Plant Physiol.">
        <title>A Nostoc punctiforme Sugar Transporter Necessary to Establish a Cyanobacterium-Plant Symbiosis.</title>
        <authorList>
            <person name="Ekman M."/>
            <person name="Picossi S."/>
            <person name="Campbell E.L."/>
            <person name="Meeks J.C."/>
            <person name="Flores E."/>
        </authorList>
    </citation>
    <scope>NUCLEOTIDE SEQUENCE [LARGE SCALE GENOMIC DNA]</scope>
    <source>
        <strain evidence="12">ATCC 29133 / PCC 73102</strain>
    </source>
</reference>
<feature type="transmembrane region" description="Helical" evidence="10">
    <location>
        <begin position="441"/>
        <end position="461"/>
    </location>
</feature>
<proteinExistence type="inferred from homology"/>
<dbReference type="eggNOG" id="COG0841">
    <property type="taxonomic scope" value="Bacteria"/>
</dbReference>
<accession>B2J500</accession>
<comment type="subcellular location">
    <subcellularLocation>
        <location evidence="1">Cell inner membrane</location>
        <topology evidence="1">Multi-pass membrane protein</topology>
    </subcellularLocation>
</comment>
<dbReference type="FunFam" id="1.20.1640.10:FF:000001">
    <property type="entry name" value="Efflux pump membrane transporter"/>
    <property type="match status" value="1"/>
</dbReference>
<keyword evidence="5" id="KW-0997">Cell inner membrane</keyword>
<keyword evidence="7 10" id="KW-1133">Transmembrane helix</keyword>
<dbReference type="STRING" id="63737.Npun_R2033"/>
<dbReference type="Gene3D" id="3.30.70.1430">
    <property type="entry name" value="Multidrug efflux transporter AcrB pore domain"/>
    <property type="match status" value="2"/>
</dbReference>
<dbReference type="PANTHER" id="PTHR32063">
    <property type="match status" value="1"/>
</dbReference>
<dbReference type="Gene3D" id="3.30.70.1440">
    <property type="entry name" value="Multidrug efflux transporter AcrB pore domain"/>
    <property type="match status" value="1"/>
</dbReference>
<evidence type="ECO:0000313" key="11">
    <source>
        <dbReference type="EMBL" id="ACC80660.1"/>
    </source>
</evidence>
<dbReference type="GO" id="GO:0015562">
    <property type="term" value="F:efflux transmembrane transporter activity"/>
    <property type="evidence" value="ECO:0007669"/>
    <property type="project" value="InterPro"/>
</dbReference>
<dbReference type="GO" id="GO:0009636">
    <property type="term" value="P:response to toxic substance"/>
    <property type="evidence" value="ECO:0007669"/>
    <property type="project" value="UniProtKB-ARBA"/>
</dbReference>
<feature type="transmembrane region" description="Helical" evidence="10">
    <location>
        <begin position="473"/>
        <end position="500"/>
    </location>
</feature>
<dbReference type="PRINTS" id="PR00702">
    <property type="entry name" value="ACRIFLAVINRP"/>
</dbReference>
<dbReference type="InterPro" id="IPR001036">
    <property type="entry name" value="Acrflvin-R"/>
</dbReference>
<dbReference type="SUPFAM" id="SSF82714">
    <property type="entry name" value="Multidrug efflux transporter AcrB TolC docking domain, DN and DC subdomains"/>
    <property type="match status" value="2"/>
</dbReference>